<sequence length="150" mass="17447">MFFVLSLAPVLFLVTVMLADIMRPALQTVVFNHRFRKEYQFPPSRLQQGHEVLKAYYLKMTLRHIEMYANRAANLAVVSRKHGRAETFELFSAAYVWWTEAHELLWKALPEEKRQSIPHWTDSPVWIAFQSAMNADNPAADERQQEGGAQ</sequence>
<gene>
    <name evidence="1" type="ORF">HYW89_00315</name>
</gene>
<reference evidence="1 2" key="1">
    <citation type="submission" date="2020-07" db="EMBL/GenBank/DDBJ databases">
        <title>Huge and variable diversity of episymbiotic CPR bacteria and DPANN archaea in groundwater ecosystems.</title>
        <authorList>
            <person name="He C.Y."/>
            <person name="Keren R."/>
            <person name="Whittaker M."/>
            <person name="Farag I.F."/>
            <person name="Doudna J."/>
            <person name="Cate J.H.D."/>
            <person name="Banfield J.F."/>
        </authorList>
    </citation>
    <scope>NUCLEOTIDE SEQUENCE [LARGE SCALE GENOMIC DNA]</scope>
    <source>
        <strain evidence="1">NC_groundwater_541_Ag_S-0.1um_46_50</strain>
    </source>
</reference>
<evidence type="ECO:0000313" key="2">
    <source>
        <dbReference type="Proteomes" id="UP000595618"/>
    </source>
</evidence>
<dbReference type="Proteomes" id="UP000595618">
    <property type="component" value="Chromosome"/>
</dbReference>
<evidence type="ECO:0000313" key="1">
    <source>
        <dbReference type="EMBL" id="QQG45370.1"/>
    </source>
</evidence>
<accession>A0A7T5UQR0</accession>
<name>A0A7T5UQR0_9BACT</name>
<dbReference type="AlphaFoldDB" id="A0A7T5UQR0"/>
<proteinExistence type="predicted"/>
<dbReference type="EMBL" id="CP066690">
    <property type="protein sequence ID" value="QQG45370.1"/>
    <property type="molecule type" value="Genomic_DNA"/>
</dbReference>
<protein>
    <submittedName>
        <fullName evidence="1">Uncharacterized protein</fullName>
    </submittedName>
</protein>
<organism evidence="1 2">
    <name type="scientific">Candidatus Sungiibacteriota bacterium</name>
    <dbReference type="NCBI Taxonomy" id="2750080"/>
    <lineage>
        <taxon>Bacteria</taxon>
        <taxon>Candidatus Sungiibacteriota</taxon>
    </lineage>
</organism>